<keyword evidence="2" id="KW-1133">Transmembrane helix</keyword>
<dbReference type="Gene3D" id="3.40.50.880">
    <property type="match status" value="2"/>
</dbReference>
<feature type="compositionally biased region" description="Low complexity" evidence="1">
    <location>
        <begin position="371"/>
        <end position="382"/>
    </location>
</feature>
<feature type="compositionally biased region" description="Low complexity" evidence="1">
    <location>
        <begin position="346"/>
        <end position="355"/>
    </location>
</feature>
<evidence type="ECO:0000313" key="5">
    <source>
        <dbReference type="Proteomes" id="UP000612282"/>
    </source>
</evidence>
<organism evidence="4 5">
    <name type="scientific">Actinoplanes couchii</name>
    <dbReference type="NCBI Taxonomy" id="403638"/>
    <lineage>
        <taxon>Bacteria</taxon>
        <taxon>Bacillati</taxon>
        <taxon>Actinomycetota</taxon>
        <taxon>Actinomycetes</taxon>
        <taxon>Micromonosporales</taxon>
        <taxon>Micromonosporaceae</taxon>
        <taxon>Actinoplanes</taxon>
    </lineage>
</organism>
<dbReference type="PANTHER" id="PTHR43130">
    <property type="entry name" value="ARAC-FAMILY TRANSCRIPTIONAL REGULATOR"/>
    <property type="match status" value="1"/>
</dbReference>
<dbReference type="InterPro" id="IPR029062">
    <property type="entry name" value="Class_I_gatase-like"/>
</dbReference>
<sequence>MRRLVVLLLTLVVPAAMLGAGFTLTMNRSFPGSSTGSTGPLVGPFAGSGVSPAGRIPVAILLGSGGSVATDVLGPYDVLAGSPAFDVFTVGVGTAPVALSGGLRTVPDHSVDDLDSGRAPWPEIVVVPAFTDPAGDPELLTLIERVHDRSGLIFGVCAGTRVLTHTGILNGRRATSFWSDLDGLRRSHPGTTWISGQRWVRDGRILTTAGVSSGILGALQLVKELAGPSEEQRIGARINYPGWNSDSTTIPAQRITASDYPYPLHALLPWFQPRYGLVLPPRTEEIDIAAAAELYGGVAFTAHVIPLAEAGEITTAHGFRLLTTPISEAPQLDRLIIPGLRSGSGLPSLSGRSSPPELPHGPGLPSLSERSSPAELPSGSGLPSLSGLPSSAGLPFPAGLPSLAELPAGVPVFLPQAVEEPGDSGFDPILRDIARTDGRGVAATAAKYIEYPAPVLPSGAPFPWRITLLAAGLFLLTTAGWAVAQVVSRVRRSVVPQPFSDTNQQVPAESESHRGHTAR</sequence>
<gene>
    <name evidence="4" type="ORF">Aco03nite_019530</name>
</gene>
<accession>A0ABQ3X505</accession>
<comment type="caution">
    <text evidence="4">The sequence shown here is derived from an EMBL/GenBank/DDBJ whole genome shotgun (WGS) entry which is preliminary data.</text>
</comment>
<dbReference type="InterPro" id="IPR002818">
    <property type="entry name" value="DJ-1/PfpI"/>
</dbReference>
<feature type="region of interest" description="Disordered" evidence="1">
    <location>
        <begin position="346"/>
        <end position="382"/>
    </location>
</feature>
<dbReference type="EMBL" id="BOMG01000032">
    <property type="protein sequence ID" value="GID53549.1"/>
    <property type="molecule type" value="Genomic_DNA"/>
</dbReference>
<keyword evidence="2" id="KW-0812">Transmembrane</keyword>
<dbReference type="Pfam" id="PF01965">
    <property type="entry name" value="DJ-1_PfpI"/>
    <property type="match status" value="1"/>
</dbReference>
<dbReference type="RefSeq" id="WP_203794455.1">
    <property type="nucleotide sequence ID" value="NZ_BAAAQE010000024.1"/>
</dbReference>
<dbReference type="PANTHER" id="PTHR43130:SF3">
    <property type="entry name" value="HTH-TYPE TRANSCRIPTIONAL REGULATOR RV1931C"/>
    <property type="match status" value="1"/>
</dbReference>
<dbReference type="SUPFAM" id="SSF52317">
    <property type="entry name" value="Class I glutamine amidotransferase-like"/>
    <property type="match status" value="1"/>
</dbReference>
<feature type="region of interest" description="Disordered" evidence="1">
    <location>
        <begin position="498"/>
        <end position="519"/>
    </location>
</feature>
<keyword evidence="2" id="KW-0472">Membrane</keyword>
<evidence type="ECO:0000256" key="1">
    <source>
        <dbReference type="SAM" id="MobiDB-lite"/>
    </source>
</evidence>
<dbReference type="InterPro" id="IPR052158">
    <property type="entry name" value="INH-QAR"/>
</dbReference>
<evidence type="ECO:0000259" key="3">
    <source>
        <dbReference type="Pfam" id="PF01965"/>
    </source>
</evidence>
<protein>
    <recommendedName>
        <fullName evidence="3">DJ-1/PfpI domain-containing protein</fullName>
    </recommendedName>
</protein>
<evidence type="ECO:0000256" key="2">
    <source>
        <dbReference type="SAM" id="Phobius"/>
    </source>
</evidence>
<feature type="domain" description="DJ-1/PfpI" evidence="3">
    <location>
        <begin position="59"/>
        <end position="223"/>
    </location>
</feature>
<evidence type="ECO:0000313" key="4">
    <source>
        <dbReference type="EMBL" id="GID53549.1"/>
    </source>
</evidence>
<proteinExistence type="predicted"/>
<name>A0ABQ3X505_9ACTN</name>
<keyword evidence="5" id="KW-1185">Reference proteome</keyword>
<dbReference type="Proteomes" id="UP000612282">
    <property type="component" value="Unassembled WGS sequence"/>
</dbReference>
<feature type="transmembrane region" description="Helical" evidence="2">
    <location>
        <begin position="462"/>
        <end position="484"/>
    </location>
</feature>
<reference evidence="4 5" key="1">
    <citation type="submission" date="2021-01" db="EMBL/GenBank/DDBJ databases">
        <title>Whole genome shotgun sequence of Actinoplanes couchii NBRC 106145.</title>
        <authorList>
            <person name="Komaki H."/>
            <person name="Tamura T."/>
        </authorList>
    </citation>
    <scope>NUCLEOTIDE SEQUENCE [LARGE SCALE GENOMIC DNA]</scope>
    <source>
        <strain evidence="4 5">NBRC 106145</strain>
    </source>
</reference>
<feature type="compositionally biased region" description="Basic and acidic residues" evidence="1">
    <location>
        <begin position="510"/>
        <end position="519"/>
    </location>
</feature>